<evidence type="ECO:0000313" key="2">
    <source>
        <dbReference type="EnsemblPlants" id="OMERI07G09240.1"/>
    </source>
</evidence>
<name>A0A0E0EAD5_9ORYZ</name>
<evidence type="ECO:0000313" key="3">
    <source>
        <dbReference type="Proteomes" id="UP000008021"/>
    </source>
</evidence>
<protein>
    <submittedName>
        <fullName evidence="2">Uncharacterized protein</fullName>
    </submittedName>
</protein>
<keyword evidence="3" id="KW-1185">Reference proteome</keyword>
<organism evidence="2">
    <name type="scientific">Oryza meridionalis</name>
    <dbReference type="NCBI Taxonomy" id="40149"/>
    <lineage>
        <taxon>Eukaryota</taxon>
        <taxon>Viridiplantae</taxon>
        <taxon>Streptophyta</taxon>
        <taxon>Embryophyta</taxon>
        <taxon>Tracheophyta</taxon>
        <taxon>Spermatophyta</taxon>
        <taxon>Magnoliopsida</taxon>
        <taxon>Liliopsida</taxon>
        <taxon>Poales</taxon>
        <taxon>Poaceae</taxon>
        <taxon>BOP clade</taxon>
        <taxon>Oryzoideae</taxon>
        <taxon>Oryzeae</taxon>
        <taxon>Oryzinae</taxon>
        <taxon>Oryza</taxon>
    </lineage>
</organism>
<dbReference type="HOGENOM" id="CLU_1216430_0_0_1"/>
<reference evidence="2" key="2">
    <citation type="submission" date="2018-05" db="EMBL/GenBank/DDBJ databases">
        <title>OmerRS3 (Oryza meridionalis Reference Sequence Version 3).</title>
        <authorList>
            <person name="Zhang J."/>
            <person name="Kudrna D."/>
            <person name="Lee S."/>
            <person name="Talag J."/>
            <person name="Welchert J."/>
            <person name="Wing R.A."/>
        </authorList>
    </citation>
    <scope>NUCLEOTIDE SEQUENCE [LARGE SCALE GENOMIC DNA]</scope>
    <source>
        <strain evidence="2">cv. OR44</strain>
    </source>
</reference>
<evidence type="ECO:0000256" key="1">
    <source>
        <dbReference type="SAM" id="MobiDB-lite"/>
    </source>
</evidence>
<feature type="compositionally biased region" description="Polar residues" evidence="1">
    <location>
        <begin position="90"/>
        <end position="107"/>
    </location>
</feature>
<reference evidence="2" key="1">
    <citation type="submission" date="2015-04" db="UniProtKB">
        <authorList>
            <consortium name="EnsemblPlants"/>
        </authorList>
    </citation>
    <scope>IDENTIFICATION</scope>
</reference>
<feature type="region of interest" description="Disordered" evidence="1">
    <location>
        <begin position="36"/>
        <end position="110"/>
    </location>
</feature>
<sequence length="228" mass="24317">MINCLMCLCNENPPPQISNLLWRAGIQFPLLISSTQPGQVHSPQSTLHSTARQSTDSRAPSLPSPWRHGGVPPPPAAPALALPPQHPGHGSSTFGSPEQWGHQTASDESGGIQIQRHLTHGSCSGATMARGRAALLIPPLKLGEGPGQDLHASCLSMAENLELLTEDWRHVPRSHSKIAMSVPVLNQSSSAPFQAIIGITSKTFYSLQSQGAISFSQVGMRSFFLVKS</sequence>
<feature type="compositionally biased region" description="Polar residues" evidence="1">
    <location>
        <begin position="36"/>
        <end position="58"/>
    </location>
</feature>
<dbReference type="Gramene" id="OMERI07G09240.1">
    <property type="protein sequence ID" value="OMERI07G09240.1"/>
    <property type="gene ID" value="OMERI07G09240"/>
</dbReference>
<dbReference type="AlphaFoldDB" id="A0A0E0EAD5"/>
<accession>A0A0E0EAD5</accession>
<proteinExistence type="predicted"/>
<dbReference type="Proteomes" id="UP000008021">
    <property type="component" value="Chromosome 7"/>
</dbReference>
<dbReference type="EnsemblPlants" id="OMERI07G09240.1">
    <property type="protein sequence ID" value="OMERI07G09240.1"/>
    <property type="gene ID" value="OMERI07G09240"/>
</dbReference>